<organism evidence="1 2">
    <name type="scientific">Hortaea werneckii EXF-2000</name>
    <dbReference type="NCBI Taxonomy" id="1157616"/>
    <lineage>
        <taxon>Eukaryota</taxon>
        <taxon>Fungi</taxon>
        <taxon>Dikarya</taxon>
        <taxon>Ascomycota</taxon>
        <taxon>Pezizomycotina</taxon>
        <taxon>Dothideomycetes</taxon>
        <taxon>Dothideomycetidae</taxon>
        <taxon>Mycosphaerellales</taxon>
        <taxon>Teratosphaeriaceae</taxon>
        <taxon>Hortaea</taxon>
    </lineage>
</organism>
<keyword evidence="2" id="KW-1185">Reference proteome</keyword>
<evidence type="ECO:0000313" key="2">
    <source>
        <dbReference type="Proteomes" id="UP000194280"/>
    </source>
</evidence>
<comment type="caution">
    <text evidence="1">The sequence shown here is derived from an EMBL/GenBank/DDBJ whole genome shotgun (WGS) entry which is preliminary data.</text>
</comment>
<dbReference type="Proteomes" id="UP000194280">
    <property type="component" value="Unassembled WGS sequence"/>
</dbReference>
<proteinExistence type="predicted"/>
<dbReference type="EMBL" id="MUNK01000102">
    <property type="protein sequence ID" value="OTA32010.1"/>
    <property type="molecule type" value="Genomic_DNA"/>
</dbReference>
<dbReference type="InParanoid" id="A0A1Z5T7Q7"/>
<evidence type="ECO:0000313" key="1">
    <source>
        <dbReference type="EMBL" id="OTA32010.1"/>
    </source>
</evidence>
<dbReference type="OrthoDB" id="4159781at2759"/>
<gene>
    <name evidence="1" type="ORF">BTJ68_07325</name>
</gene>
<dbReference type="STRING" id="1157616.A0A1Z5T7Q7"/>
<protein>
    <submittedName>
        <fullName evidence="1">Uncharacterized protein</fullName>
    </submittedName>
</protein>
<name>A0A1Z5T7Q7_HORWE</name>
<dbReference type="AlphaFoldDB" id="A0A1Z5T7Q7"/>
<dbReference type="VEuPathDB" id="FungiDB:BTJ68_07325"/>
<sequence>MQLLNACTALVTMDRLPAQIILTLRSQVVAALNSAISDPRRQLSFGTMVTVASIAQHERLFGDPAVAVHVHGDAFRRMLAMRGGIESLETPRINIKLFQFTDKVLSESNLDKTAADLLSAWMPEERRKRYYVPTQGGMS</sequence>
<reference evidence="1 2" key="1">
    <citation type="submission" date="2017-01" db="EMBL/GenBank/DDBJ databases">
        <title>The recent genome duplication of the halophilic yeast Hortaea werneckii: insights from long-read sequencing.</title>
        <authorList>
            <person name="Sinha S."/>
            <person name="Flibotte S."/>
            <person name="Neira M."/>
            <person name="Lenassi M."/>
            <person name="Gostincar C."/>
            <person name="Stajich J.E."/>
            <person name="Nislow C.E."/>
        </authorList>
    </citation>
    <scope>NUCLEOTIDE SEQUENCE [LARGE SCALE GENOMIC DNA]</scope>
    <source>
        <strain evidence="1 2">EXF-2000</strain>
    </source>
</reference>
<accession>A0A1Z5T7Q7</accession>